<dbReference type="InterPro" id="IPR032675">
    <property type="entry name" value="LRR_dom_sf"/>
</dbReference>
<dbReference type="Gene3D" id="3.80.10.10">
    <property type="entry name" value="Ribonuclease Inhibitor"/>
    <property type="match status" value="2"/>
</dbReference>
<reference evidence="3" key="1">
    <citation type="submission" date="2020-01" db="EMBL/GenBank/DDBJ databases">
        <title>Genome sequence of Kobresia littledalei, the first chromosome-level genome in the family Cyperaceae.</title>
        <authorList>
            <person name="Qu G."/>
        </authorList>
    </citation>
    <scope>NUCLEOTIDE SEQUENCE</scope>
    <source>
        <strain evidence="3">C.B.Clarke</strain>
        <tissue evidence="3">Leaf</tissue>
    </source>
</reference>
<dbReference type="PANTHER" id="PTHR47186">
    <property type="entry name" value="LEUCINE-RICH REPEAT-CONTAINING PROTEIN 57"/>
    <property type="match status" value="1"/>
</dbReference>
<dbReference type="Proteomes" id="UP000623129">
    <property type="component" value="Unassembled WGS sequence"/>
</dbReference>
<gene>
    <name evidence="3" type="ORF">FCM35_KLT01144</name>
</gene>
<protein>
    <submittedName>
        <fullName evidence="3">Disease resistance RPP13-like protein 4</fullName>
    </submittedName>
</protein>
<dbReference type="PANTHER" id="PTHR47186:SF54">
    <property type="entry name" value="DISEASE RESISTANCE RPP13-LIKE PROTEIN 4"/>
    <property type="match status" value="1"/>
</dbReference>
<evidence type="ECO:0000259" key="2">
    <source>
        <dbReference type="Pfam" id="PF23598"/>
    </source>
</evidence>
<evidence type="ECO:0000313" key="3">
    <source>
        <dbReference type="EMBL" id="KAF3333453.1"/>
    </source>
</evidence>
<organism evidence="3 4">
    <name type="scientific">Carex littledalei</name>
    <dbReference type="NCBI Taxonomy" id="544730"/>
    <lineage>
        <taxon>Eukaryota</taxon>
        <taxon>Viridiplantae</taxon>
        <taxon>Streptophyta</taxon>
        <taxon>Embryophyta</taxon>
        <taxon>Tracheophyta</taxon>
        <taxon>Spermatophyta</taxon>
        <taxon>Magnoliopsida</taxon>
        <taxon>Liliopsida</taxon>
        <taxon>Poales</taxon>
        <taxon>Cyperaceae</taxon>
        <taxon>Cyperoideae</taxon>
        <taxon>Cariceae</taxon>
        <taxon>Carex</taxon>
        <taxon>Carex subgen. Euthyceras</taxon>
    </lineage>
</organism>
<proteinExistence type="predicted"/>
<name>A0A833R517_9POAL</name>
<accession>A0A833R517</accession>
<dbReference type="OrthoDB" id="1934998at2759"/>
<comment type="caution">
    <text evidence="3">The sequence shown here is derived from an EMBL/GenBank/DDBJ whole genome shotgun (WGS) entry which is preliminary data.</text>
</comment>
<evidence type="ECO:0000256" key="1">
    <source>
        <dbReference type="ARBA" id="ARBA00022737"/>
    </source>
</evidence>
<keyword evidence="4" id="KW-1185">Reference proteome</keyword>
<evidence type="ECO:0000313" key="4">
    <source>
        <dbReference type="Proteomes" id="UP000623129"/>
    </source>
</evidence>
<keyword evidence="1" id="KW-0677">Repeat</keyword>
<dbReference type="Pfam" id="PF23598">
    <property type="entry name" value="LRR_14"/>
    <property type="match status" value="1"/>
</dbReference>
<sequence>MPQPKEAISEVLHSLLKNFDTAKLLISELGVVSSDLNALFDTIQTDALQLKTLLGEENQLTRTSRSSISIRSYSATESMNNTTQQFELSNESTQDSAAMSEVKNTIDCLDGRLKQCLLCLSIFPEGAVIKKQLLIHWWIGEGLVLDTEVGKGRFEELLYHGLIVPVKHEHCDEVHAFRVYPWIRRQVVEAAKENNFLELDPMGNPVVGTTNRVILIKGQERVRARVRSLGRSSNQGLLTVYNVDQQYVHLDKSWFSGQKKLGTFQLGRCTASSEHHTELVKEWLLKGIGACRNLRYLSLRGISRIESLPDSIGDLYYLIILDLRACHNLEKLTVAVTSLQKLQYLDVSECYLLDQMPRGLGQLVNLEVLKGFVIGSTKSKDPCRLTELTRLEKLRKLSISIGRQSVATDDELRQLAGLENLRCLSVTWGVVASHKKQSVVSNSGKVKTAESIADMRLCLPPKIEKLDLRCVPFREFPDWLSPTNLAGLKKLYIRGGMLEVLGAETGWAVEVLRLRFLRNLKCDWDAVPNLFPMLSFLENWECENLISWPCNDQGIWRKLE</sequence>
<dbReference type="InterPro" id="IPR055414">
    <property type="entry name" value="LRR_R13L4/SHOC2-like"/>
</dbReference>
<dbReference type="SUPFAM" id="SSF52047">
    <property type="entry name" value="RNI-like"/>
    <property type="match status" value="1"/>
</dbReference>
<dbReference type="AlphaFoldDB" id="A0A833R517"/>
<dbReference type="EMBL" id="SWLB01000010">
    <property type="protein sequence ID" value="KAF3333453.1"/>
    <property type="molecule type" value="Genomic_DNA"/>
</dbReference>
<feature type="domain" description="Disease resistance R13L4/SHOC-2-like LRR" evidence="2">
    <location>
        <begin position="278"/>
        <end position="494"/>
    </location>
</feature>